<gene>
    <name evidence="2" type="ORF">SDC9_200956</name>
</gene>
<feature type="compositionally biased region" description="Polar residues" evidence="1">
    <location>
        <begin position="68"/>
        <end position="89"/>
    </location>
</feature>
<feature type="region of interest" description="Disordered" evidence="1">
    <location>
        <begin position="58"/>
        <end position="111"/>
    </location>
</feature>
<accession>A0A645IQX4</accession>
<organism evidence="2">
    <name type="scientific">bioreactor metagenome</name>
    <dbReference type="NCBI Taxonomy" id="1076179"/>
    <lineage>
        <taxon>unclassified sequences</taxon>
        <taxon>metagenomes</taxon>
        <taxon>ecological metagenomes</taxon>
    </lineage>
</organism>
<reference evidence="2" key="1">
    <citation type="submission" date="2019-08" db="EMBL/GenBank/DDBJ databases">
        <authorList>
            <person name="Kucharzyk K."/>
            <person name="Murdoch R.W."/>
            <person name="Higgins S."/>
            <person name="Loffler F."/>
        </authorList>
    </citation>
    <scope>NUCLEOTIDE SEQUENCE</scope>
</reference>
<protein>
    <submittedName>
        <fullName evidence="2">Uncharacterized protein</fullName>
    </submittedName>
</protein>
<dbReference type="AlphaFoldDB" id="A0A645IQX4"/>
<sequence length="137" mass="15004">MPAPAPFAACRIAFMVACKILMRSISSASTLPMPTNRAVRMISSYTFSRLDGDSFFESSTHSMRESDGITTQAAVTQPASGPRPTSSIPASRMPCRQNGRSHERSCSSRSSRLSRVIAELPGLYGRFFLRETRQALP</sequence>
<comment type="caution">
    <text evidence="2">The sequence shown here is derived from an EMBL/GenBank/DDBJ whole genome shotgun (WGS) entry which is preliminary data.</text>
</comment>
<evidence type="ECO:0000256" key="1">
    <source>
        <dbReference type="SAM" id="MobiDB-lite"/>
    </source>
</evidence>
<proteinExistence type="predicted"/>
<evidence type="ECO:0000313" key="2">
    <source>
        <dbReference type="EMBL" id="MPN53292.1"/>
    </source>
</evidence>
<name>A0A645IQX4_9ZZZZ</name>
<dbReference type="EMBL" id="VSSQ01120275">
    <property type="protein sequence ID" value="MPN53292.1"/>
    <property type="molecule type" value="Genomic_DNA"/>
</dbReference>